<keyword evidence="2" id="KW-1185">Reference proteome</keyword>
<accession>A0ABW6NI34</accession>
<protein>
    <submittedName>
        <fullName evidence="1">Histidine phosphatase family protein</fullName>
    </submittedName>
</protein>
<reference evidence="1 2" key="1">
    <citation type="submission" date="2024-10" db="EMBL/GenBank/DDBJ databases">
        <title>The Natural Products Discovery Center: Release of the First 8490 Sequenced Strains for Exploring Actinobacteria Biosynthetic Diversity.</title>
        <authorList>
            <person name="Kalkreuter E."/>
            <person name="Kautsar S.A."/>
            <person name="Yang D."/>
            <person name="Bader C.D."/>
            <person name="Teijaro C.N."/>
            <person name="Fluegel L."/>
            <person name="Davis C.M."/>
            <person name="Simpson J.R."/>
            <person name="Lauterbach L."/>
            <person name="Steele A.D."/>
            <person name="Gui C."/>
            <person name="Meng S."/>
            <person name="Li G."/>
            <person name="Viehrig K."/>
            <person name="Ye F."/>
            <person name="Su P."/>
            <person name="Kiefer A.F."/>
            <person name="Nichols A."/>
            <person name="Cepeda A.J."/>
            <person name="Yan W."/>
            <person name="Fan B."/>
            <person name="Jiang Y."/>
            <person name="Adhikari A."/>
            <person name="Zheng C.-J."/>
            <person name="Schuster L."/>
            <person name="Cowan T.M."/>
            <person name="Smanski M.J."/>
            <person name="Chevrette M.G."/>
            <person name="De Carvalho L.P.S."/>
            <person name="Shen B."/>
        </authorList>
    </citation>
    <scope>NUCLEOTIDE SEQUENCE [LARGE SCALE GENOMIC DNA]</scope>
    <source>
        <strain evidence="1 2">NPDC004550</strain>
    </source>
</reference>
<dbReference type="InterPro" id="IPR029033">
    <property type="entry name" value="His_PPase_superfam"/>
</dbReference>
<comment type="caution">
    <text evidence="1">The sequence shown here is derived from an EMBL/GenBank/DDBJ whole genome shotgun (WGS) entry which is preliminary data.</text>
</comment>
<dbReference type="SUPFAM" id="SSF53254">
    <property type="entry name" value="Phosphoglycerate mutase-like"/>
    <property type="match status" value="1"/>
</dbReference>
<dbReference type="EMBL" id="JBIALX010000004">
    <property type="protein sequence ID" value="MFF0454056.1"/>
    <property type="molecule type" value="Genomic_DNA"/>
</dbReference>
<evidence type="ECO:0000313" key="2">
    <source>
        <dbReference type="Proteomes" id="UP001601521"/>
    </source>
</evidence>
<dbReference type="Proteomes" id="UP001601521">
    <property type="component" value="Unassembled WGS sequence"/>
</dbReference>
<gene>
    <name evidence="1" type="ORF">ACFYTH_11870</name>
</gene>
<dbReference type="SMART" id="SM00855">
    <property type="entry name" value="PGAM"/>
    <property type="match status" value="1"/>
</dbReference>
<dbReference type="Pfam" id="PF00300">
    <property type="entry name" value="His_Phos_1"/>
    <property type="match status" value="1"/>
</dbReference>
<name>A0ABW6NI34_9NOCA</name>
<proteinExistence type="predicted"/>
<dbReference type="RefSeq" id="WP_387250889.1">
    <property type="nucleotide sequence ID" value="NZ_JBIALX010000004.1"/>
</dbReference>
<dbReference type="InterPro" id="IPR013078">
    <property type="entry name" value="His_Pase_superF_clade-1"/>
</dbReference>
<organism evidence="1 2">
    <name type="scientific">Nocardia africana</name>
    <dbReference type="NCBI Taxonomy" id="134964"/>
    <lineage>
        <taxon>Bacteria</taxon>
        <taxon>Bacillati</taxon>
        <taxon>Actinomycetota</taxon>
        <taxon>Actinomycetes</taxon>
        <taxon>Mycobacteriales</taxon>
        <taxon>Nocardiaceae</taxon>
        <taxon>Nocardia</taxon>
    </lineage>
</organism>
<evidence type="ECO:0000313" key="1">
    <source>
        <dbReference type="EMBL" id="MFF0454056.1"/>
    </source>
</evidence>
<dbReference type="Gene3D" id="3.40.50.1240">
    <property type="entry name" value="Phosphoglycerate mutase-like"/>
    <property type="match status" value="1"/>
</dbReference>
<sequence length="185" mass="19638">MSASVTRLTLISHGMTAAMRTARFPADEPLDELPRGAASPVAPRADRALAAPELRAAATATLLALGATTEPDLRDLDCGDWAGRPIDALEPAELTAWMSDPGYRGHGGEAITDLLDRVRGWLESVAADRCRIVAITHPAVVRASVLLALAAPPESFWRIDIQPLSATTLHGRGAAWTVRHTANPL</sequence>